<feature type="region of interest" description="Disordered" evidence="2">
    <location>
        <begin position="1"/>
        <end position="45"/>
    </location>
</feature>
<gene>
    <name evidence="3" type="ORF">Pfra01_002355500</name>
</gene>
<keyword evidence="1" id="KW-0677">Repeat</keyword>
<dbReference type="Pfam" id="PF02493">
    <property type="entry name" value="MORN"/>
    <property type="match status" value="2"/>
</dbReference>
<evidence type="ECO:0000256" key="1">
    <source>
        <dbReference type="ARBA" id="ARBA00022737"/>
    </source>
</evidence>
<comment type="caution">
    <text evidence="3">The sequence shown here is derived from an EMBL/GenBank/DDBJ whole genome shotgun (WGS) entry which is preliminary data.</text>
</comment>
<dbReference type="Proteomes" id="UP001165121">
    <property type="component" value="Unassembled WGS sequence"/>
</dbReference>
<proteinExistence type="predicted"/>
<keyword evidence="4" id="KW-1185">Reference proteome</keyword>
<dbReference type="EMBL" id="BSXT01003859">
    <property type="protein sequence ID" value="GMF55815.1"/>
    <property type="molecule type" value="Genomic_DNA"/>
</dbReference>
<protein>
    <submittedName>
        <fullName evidence="3">Unnamed protein product</fullName>
    </submittedName>
</protein>
<feature type="compositionally biased region" description="Low complexity" evidence="2">
    <location>
        <begin position="15"/>
        <end position="30"/>
    </location>
</feature>
<dbReference type="InterPro" id="IPR052849">
    <property type="entry name" value="MORN_repeat_protein"/>
</dbReference>
<dbReference type="InterPro" id="IPR003409">
    <property type="entry name" value="MORN"/>
</dbReference>
<dbReference type="Gene3D" id="2.20.110.10">
    <property type="entry name" value="Histone H3 K4-specific methyltransferase SET7/9 N-terminal domain"/>
    <property type="match status" value="1"/>
</dbReference>
<name>A0A9W7D5A7_9STRA</name>
<dbReference type="SMART" id="SM00698">
    <property type="entry name" value="MORN"/>
    <property type="match status" value="2"/>
</dbReference>
<evidence type="ECO:0000313" key="4">
    <source>
        <dbReference type="Proteomes" id="UP001165121"/>
    </source>
</evidence>
<dbReference type="PANTHER" id="PTHR46917">
    <property type="entry name" value="MORN REPEAT-CONTAINING PROTEIN 2"/>
    <property type="match status" value="1"/>
</dbReference>
<evidence type="ECO:0000256" key="2">
    <source>
        <dbReference type="SAM" id="MobiDB-lite"/>
    </source>
</evidence>
<organism evidence="3 4">
    <name type="scientific">Phytophthora fragariaefolia</name>
    <dbReference type="NCBI Taxonomy" id="1490495"/>
    <lineage>
        <taxon>Eukaryota</taxon>
        <taxon>Sar</taxon>
        <taxon>Stramenopiles</taxon>
        <taxon>Oomycota</taxon>
        <taxon>Peronosporomycetes</taxon>
        <taxon>Peronosporales</taxon>
        <taxon>Peronosporaceae</taxon>
        <taxon>Phytophthora</taxon>
    </lineage>
</organism>
<dbReference type="PANTHER" id="PTHR46917:SF1">
    <property type="entry name" value="MORN REPEAT-CONTAINING PROTEIN 2"/>
    <property type="match status" value="1"/>
</dbReference>
<dbReference type="AlphaFoldDB" id="A0A9W7D5A7"/>
<accession>A0A9W7D5A7</accession>
<dbReference type="SUPFAM" id="SSF82185">
    <property type="entry name" value="Histone H3 K4-specific methyltransferase SET7/9 N-terminal domain"/>
    <property type="match status" value="1"/>
</dbReference>
<sequence>MVTKPKASTAGQGDAKAAAAAAAAATTNAAKPEEDPPAEEDDETVKTGTFSFSDEGEYCLVGGKVVRQGHGSFWTGAEKYEGEWLHDQMHGRGAYSFATGATYDGEFQCNAFHGVGRYRWADGAHYEGGWHFNKYVLQLVVPCMDVTLFVDVQCGIFCC</sequence>
<evidence type="ECO:0000313" key="3">
    <source>
        <dbReference type="EMBL" id="GMF55815.1"/>
    </source>
</evidence>
<dbReference type="OrthoDB" id="437960at2759"/>
<reference evidence="3" key="1">
    <citation type="submission" date="2023-04" db="EMBL/GenBank/DDBJ databases">
        <title>Phytophthora fragariaefolia NBRC 109709.</title>
        <authorList>
            <person name="Ichikawa N."/>
            <person name="Sato H."/>
            <person name="Tonouchi N."/>
        </authorList>
    </citation>
    <scope>NUCLEOTIDE SEQUENCE</scope>
    <source>
        <strain evidence="3">NBRC 109709</strain>
    </source>
</reference>